<dbReference type="EMBL" id="LQYT01000004">
    <property type="protein sequence ID" value="KYD22992.1"/>
    <property type="molecule type" value="Genomic_DNA"/>
</dbReference>
<protein>
    <submittedName>
        <fullName evidence="2">Uncharacterized protein</fullName>
    </submittedName>
</protein>
<proteinExistence type="predicted"/>
<sequence length="305" mass="35261">MIFAYAIAINDWKICRVVYVLCCLQMVNRETFRFKLLSPGDRSLKHFGIIPIFFNWSGASFFPKNEKCFSFNYLIEEFQPDRTILTLRTTSLLPQESVDFLKAVLGKQYKWLTNDEVLILVTAHQENYVTNTRLQSLTDKKSDEISKLLSGLVEKGYLEPNGQGRGTKYTLTEMFHQKSIGDSRYNRISSGPDANNSGPNVANSGPNENEQTKDHEKMLLDISELARKKKRLQPSEMDEIILNLCAIKPLTLKELSEILNRQMDPLRKKYISRLLKEGKLELLYPEQVNHPKQAYMTRSLFTNQH</sequence>
<dbReference type="Proteomes" id="UP000075683">
    <property type="component" value="Unassembled WGS sequence"/>
</dbReference>
<evidence type="ECO:0000313" key="2">
    <source>
        <dbReference type="EMBL" id="KYD22992.1"/>
    </source>
</evidence>
<feature type="compositionally biased region" description="Polar residues" evidence="1">
    <location>
        <begin position="186"/>
        <end position="209"/>
    </location>
</feature>
<gene>
    <name evidence="2" type="ORF">B4135_1013</name>
</gene>
<accession>A0A150MFE6</accession>
<name>A0A150MFE6_9BACI</name>
<dbReference type="STRING" id="301148.B4135_1013"/>
<dbReference type="Gene3D" id="1.10.10.10">
    <property type="entry name" value="Winged helix-like DNA-binding domain superfamily/Winged helix DNA-binding domain"/>
    <property type="match status" value="1"/>
</dbReference>
<dbReference type="PATRIC" id="fig|301148.3.peg.3339"/>
<comment type="caution">
    <text evidence="2">The sequence shown here is derived from an EMBL/GenBank/DDBJ whole genome shotgun (WGS) entry which is preliminary data.</text>
</comment>
<feature type="region of interest" description="Disordered" evidence="1">
    <location>
        <begin position="183"/>
        <end position="214"/>
    </location>
</feature>
<organism evidence="2 3">
    <name type="scientific">Caldibacillus debilis</name>
    <dbReference type="NCBI Taxonomy" id="301148"/>
    <lineage>
        <taxon>Bacteria</taxon>
        <taxon>Bacillati</taxon>
        <taxon>Bacillota</taxon>
        <taxon>Bacilli</taxon>
        <taxon>Bacillales</taxon>
        <taxon>Bacillaceae</taxon>
        <taxon>Caldibacillus</taxon>
    </lineage>
</organism>
<dbReference type="AlphaFoldDB" id="A0A150MFE6"/>
<evidence type="ECO:0000313" key="3">
    <source>
        <dbReference type="Proteomes" id="UP000075683"/>
    </source>
</evidence>
<evidence type="ECO:0000256" key="1">
    <source>
        <dbReference type="SAM" id="MobiDB-lite"/>
    </source>
</evidence>
<reference evidence="2 3" key="1">
    <citation type="submission" date="2016-01" db="EMBL/GenBank/DDBJ databases">
        <title>Draft Genome Sequences of Seven Thermophilic Sporeformers Isolated from Foods.</title>
        <authorList>
            <person name="Berendsen E.M."/>
            <person name="Wells-Bennik M.H."/>
            <person name="Krawcyk A.O."/>
            <person name="De Jong A."/>
            <person name="Holsappel S."/>
            <person name="Eijlander R.T."/>
            <person name="Kuipers O.P."/>
        </authorList>
    </citation>
    <scope>NUCLEOTIDE SEQUENCE [LARGE SCALE GENOMIC DNA]</scope>
    <source>
        <strain evidence="2 3">B4135</strain>
    </source>
</reference>
<dbReference type="InterPro" id="IPR036388">
    <property type="entry name" value="WH-like_DNA-bd_sf"/>
</dbReference>